<dbReference type="SUPFAM" id="SSF53335">
    <property type="entry name" value="S-adenosyl-L-methionine-dependent methyltransferases"/>
    <property type="match status" value="1"/>
</dbReference>
<dbReference type="Pfam" id="PF04072">
    <property type="entry name" value="LCM"/>
    <property type="match status" value="1"/>
</dbReference>
<dbReference type="InterPro" id="IPR011610">
    <property type="entry name" value="SAM_mthyl_Trfase_ML2640-like"/>
</dbReference>
<dbReference type="NCBIfam" id="TIGR00027">
    <property type="entry name" value="mthyl_TIGR00027"/>
    <property type="match status" value="1"/>
</dbReference>
<sequence>RARVVRWARARTMVCVYEAFDWMMPGQFEAFAHRKAFCERQVREGIAASATQILVLGAGYDTMAWRLAPEFADVDFFEIDHPATARLKAKGIEEMGQPDNLTLISGDLGERKLVDILKANEAWDQTARTVIVAKALLMYLPAEAVTELFRQCNAIAGAGSRVAFTYISTGADGRPDAGRWTGLVSWLLKVSGEPWIWSMAPQQLGRFLEETGWTNAPDLSGATDKHGVEFYGVATK</sequence>
<organism evidence="4">
    <name type="scientific">marine sediment metagenome</name>
    <dbReference type="NCBI Taxonomy" id="412755"/>
    <lineage>
        <taxon>unclassified sequences</taxon>
        <taxon>metagenomes</taxon>
        <taxon>ecological metagenomes</taxon>
    </lineage>
</organism>
<accession>A0A0F8ZQZ6</accession>
<reference evidence="4" key="1">
    <citation type="journal article" date="2015" name="Nature">
        <title>Complex archaea that bridge the gap between prokaryotes and eukaryotes.</title>
        <authorList>
            <person name="Spang A."/>
            <person name="Saw J.H."/>
            <person name="Jorgensen S.L."/>
            <person name="Zaremba-Niedzwiedzka K."/>
            <person name="Martijn J."/>
            <person name="Lind A.E."/>
            <person name="van Eijk R."/>
            <person name="Schleper C."/>
            <person name="Guy L."/>
            <person name="Ettema T.J."/>
        </authorList>
    </citation>
    <scope>NUCLEOTIDE SEQUENCE</scope>
</reference>
<evidence type="ECO:0008006" key="5">
    <source>
        <dbReference type="Google" id="ProtNLM"/>
    </source>
</evidence>
<evidence type="ECO:0000256" key="2">
    <source>
        <dbReference type="ARBA" id="ARBA00022603"/>
    </source>
</evidence>
<dbReference type="Gene3D" id="3.40.50.150">
    <property type="entry name" value="Vaccinia Virus protein VP39"/>
    <property type="match status" value="1"/>
</dbReference>
<dbReference type="GO" id="GO:0032259">
    <property type="term" value="P:methylation"/>
    <property type="evidence" value="ECO:0007669"/>
    <property type="project" value="UniProtKB-KW"/>
</dbReference>
<dbReference type="PANTHER" id="PTHR43619">
    <property type="entry name" value="S-ADENOSYL-L-METHIONINE-DEPENDENT METHYLTRANSFERASE YKTD-RELATED"/>
    <property type="match status" value="1"/>
</dbReference>
<evidence type="ECO:0000256" key="1">
    <source>
        <dbReference type="ARBA" id="ARBA00008138"/>
    </source>
</evidence>
<dbReference type="AlphaFoldDB" id="A0A0F8ZQZ6"/>
<proteinExistence type="inferred from homology"/>
<comment type="similarity">
    <text evidence="1">Belongs to the UPF0677 family.</text>
</comment>
<comment type="caution">
    <text evidence="4">The sequence shown here is derived from an EMBL/GenBank/DDBJ whole genome shotgun (WGS) entry which is preliminary data.</text>
</comment>
<gene>
    <name evidence="4" type="ORF">LCGC14_3005300</name>
</gene>
<feature type="non-terminal residue" evidence="4">
    <location>
        <position position="1"/>
    </location>
</feature>
<dbReference type="GO" id="GO:0008168">
    <property type="term" value="F:methyltransferase activity"/>
    <property type="evidence" value="ECO:0007669"/>
    <property type="project" value="UniProtKB-KW"/>
</dbReference>
<evidence type="ECO:0000313" key="4">
    <source>
        <dbReference type="EMBL" id="KKK62341.1"/>
    </source>
</evidence>
<evidence type="ECO:0000256" key="3">
    <source>
        <dbReference type="ARBA" id="ARBA00022679"/>
    </source>
</evidence>
<protein>
    <recommendedName>
        <fullName evidence="5">S-adenosyl-L-methionine-dependent methyltransferase</fullName>
    </recommendedName>
</protein>
<keyword evidence="3" id="KW-0808">Transferase</keyword>
<dbReference type="InterPro" id="IPR007213">
    <property type="entry name" value="Ppm1/Ppm2/Tcmp"/>
</dbReference>
<dbReference type="PANTHER" id="PTHR43619:SF2">
    <property type="entry name" value="S-ADENOSYL-L-METHIONINE-DEPENDENT METHYLTRANSFERASES SUPERFAMILY PROTEIN"/>
    <property type="match status" value="1"/>
</dbReference>
<dbReference type="EMBL" id="LAZR01062039">
    <property type="protein sequence ID" value="KKK62341.1"/>
    <property type="molecule type" value="Genomic_DNA"/>
</dbReference>
<keyword evidence="2" id="KW-0489">Methyltransferase</keyword>
<name>A0A0F8ZQZ6_9ZZZZ</name>
<dbReference type="InterPro" id="IPR029063">
    <property type="entry name" value="SAM-dependent_MTases_sf"/>
</dbReference>